<reference evidence="1" key="1">
    <citation type="submission" date="2020-12" db="EMBL/GenBank/DDBJ databases">
        <title>Desulfobium dissulfuricans gen. nov., sp. nov., a novel mesophilic, sulfate-reducing bacterium isolated from a deep-sea hydrothermal vent.</title>
        <authorList>
            <person name="Hashimoto Y."/>
            <person name="Tame A."/>
            <person name="Sawayama S."/>
            <person name="Miyazaki J."/>
            <person name="Takai K."/>
            <person name="Nakagawa S."/>
        </authorList>
    </citation>
    <scope>NUCLEOTIDE SEQUENCE</scope>
    <source>
        <strain evidence="1">GF1</strain>
    </source>
</reference>
<keyword evidence="2" id="KW-1185">Reference proteome</keyword>
<accession>A0A915U033</accession>
<dbReference type="EMBL" id="AP024233">
    <property type="protein sequence ID" value="BCO08514.1"/>
    <property type="molecule type" value="Genomic_DNA"/>
</dbReference>
<gene>
    <name evidence="1" type="ORF">GF1_08900</name>
</gene>
<name>A0A915U033_9BACT</name>
<dbReference type="Proteomes" id="UP001063350">
    <property type="component" value="Chromosome"/>
</dbReference>
<evidence type="ECO:0000313" key="2">
    <source>
        <dbReference type="Proteomes" id="UP001063350"/>
    </source>
</evidence>
<proteinExistence type="predicted"/>
<protein>
    <submittedName>
        <fullName evidence="1">Uncharacterized protein</fullName>
    </submittedName>
</protein>
<dbReference type="AlphaFoldDB" id="A0A915U033"/>
<sequence length="54" mass="5919">MARSREIRGADLFLGPCRQGVAEAGREDGPGSLQILPESRRPFTGAARVWPVWP</sequence>
<dbReference type="KEGG" id="ddu:GF1_08900"/>
<organism evidence="1 2">
    <name type="scientific">Desulfolithobacter dissulfuricans</name>
    <dbReference type="NCBI Taxonomy" id="2795293"/>
    <lineage>
        <taxon>Bacteria</taxon>
        <taxon>Pseudomonadati</taxon>
        <taxon>Thermodesulfobacteriota</taxon>
        <taxon>Desulfobulbia</taxon>
        <taxon>Desulfobulbales</taxon>
        <taxon>Desulfobulbaceae</taxon>
        <taxon>Desulfolithobacter</taxon>
    </lineage>
</organism>
<evidence type="ECO:0000313" key="1">
    <source>
        <dbReference type="EMBL" id="BCO08514.1"/>
    </source>
</evidence>